<evidence type="ECO:0000256" key="3">
    <source>
        <dbReference type="SAM" id="MobiDB-lite"/>
    </source>
</evidence>
<sequence>MFKESGVHIHPEIKSLTDTGYQGIHKLHQNSALSKKKTKKNPLTKEDKKKNRELSSERVLNENVIGMVKHFKIIAYHYRNRRKRFGLRFNLIAGIYNFEL</sequence>
<reference evidence="5 6" key="1">
    <citation type="submission" date="2014-05" db="EMBL/GenBank/DDBJ databases">
        <authorList>
            <person name="Rizzardi K."/>
            <person name="Winiecka-Krusnell J."/>
            <person name="Ramliden M."/>
            <person name="Alm E."/>
            <person name="Andersson S."/>
            <person name="Byfors S."/>
        </authorList>
    </citation>
    <scope>NUCLEOTIDE SEQUENCE [LARGE SCALE GENOMIC DNA]</scope>
    <source>
        <strain evidence="5 6">LEGN</strain>
    </source>
</reference>
<dbReference type="Pfam" id="PF13359">
    <property type="entry name" value="DDE_Tnp_4"/>
    <property type="match status" value="1"/>
</dbReference>
<dbReference type="AlphaFoldDB" id="A0A0A2STA9"/>
<dbReference type="InterPro" id="IPR027806">
    <property type="entry name" value="HARBI1_dom"/>
</dbReference>
<organism evidence="5 6">
    <name type="scientific">Legionella norrlandica</name>
    <dbReference type="NCBI Taxonomy" id="1498499"/>
    <lineage>
        <taxon>Bacteria</taxon>
        <taxon>Pseudomonadati</taxon>
        <taxon>Pseudomonadota</taxon>
        <taxon>Gammaproteobacteria</taxon>
        <taxon>Legionellales</taxon>
        <taxon>Legionellaceae</taxon>
        <taxon>Legionella</taxon>
    </lineage>
</organism>
<dbReference type="STRING" id="1498499.EP47_07425"/>
<comment type="cofactor">
    <cofactor evidence="1">
        <name>a divalent metal cation</name>
        <dbReference type="ChEBI" id="CHEBI:60240"/>
    </cofactor>
</comment>
<protein>
    <submittedName>
        <fullName evidence="5">Transposase</fullName>
    </submittedName>
</protein>
<evidence type="ECO:0000313" key="6">
    <source>
        <dbReference type="Proteomes" id="UP000054422"/>
    </source>
</evidence>
<keyword evidence="6" id="KW-1185">Reference proteome</keyword>
<name>A0A0A2STA9_9GAMM</name>
<keyword evidence="2" id="KW-0479">Metal-binding</keyword>
<comment type="caution">
    <text evidence="5">The sequence shown here is derived from an EMBL/GenBank/DDBJ whole genome shotgun (WGS) entry which is preliminary data.</text>
</comment>
<gene>
    <name evidence="5" type="ORF">EP47_07425</name>
</gene>
<dbReference type="GO" id="GO:0046872">
    <property type="term" value="F:metal ion binding"/>
    <property type="evidence" value="ECO:0007669"/>
    <property type="project" value="UniProtKB-KW"/>
</dbReference>
<accession>A0A0A2STA9</accession>
<evidence type="ECO:0000259" key="4">
    <source>
        <dbReference type="Pfam" id="PF13359"/>
    </source>
</evidence>
<evidence type="ECO:0000313" key="5">
    <source>
        <dbReference type="EMBL" id="KGP62941.1"/>
    </source>
</evidence>
<evidence type="ECO:0000256" key="2">
    <source>
        <dbReference type="ARBA" id="ARBA00022723"/>
    </source>
</evidence>
<evidence type="ECO:0000256" key="1">
    <source>
        <dbReference type="ARBA" id="ARBA00001968"/>
    </source>
</evidence>
<dbReference type="Proteomes" id="UP000054422">
    <property type="component" value="Unassembled WGS sequence"/>
</dbReference>
<dbReference type="EMBL" id="JNCF01000032">
    <property type="protein sequence ID" value="KGP62941.1"/>
    <property type="molecule type" value="Genomic_DNA"/>
</dbReference>
<feature type="compositionally biased region" description="Basic and acidic residues" evidence="3">
    <location>
        <begin position="43"/>
        <end position="55"/>
    </location>
</feature>
<feature type="domain" description="DDE Tnp4" evidence="4">
    <location>
        <begin position="4"/>
        <end position="81"/>
    </location>
</feature>
<proteinExistence type="predicted"/>
<feature type="region of interest" description="Disordered" evidence="3">
    <location>
        <begin position="27"/>
        <end position="55"/>
    </location>
</feature>